<comment type="caution">
    <text evidence="2">The sequence shown here is derived from an EMBL/GenBank/DDBJ whole genome shotgun (WGS) entry which is preliminary data.</text>
</comment>
<evidence type="ECO:0000313" key="3">
    <source>
        <dbReference type="Proteomes" id="UP000283003"/>
    </source>
</evidence>
<dbReference type="EMBL" id="RXOL01000001">
    <property type="protein sequence ID" value="RVQ69565.1"/>
    <property type="molecule type" value="Genomic_DNA"/>
</dbReference>
<feature type="transmembrane region" description="Helical" evidence="1">
    <location>
        <begin position="96"/>
        <end position="114"/>
    </location>
</feature>
<protein>
    <submittedName>
        <fullName evidence="2">DUF983 domain-containing protein</fullName>
    </submittedName>
</protein>
<dbReference type="RefSeq" id="WP_127611753.1">
    <property type="nucleotide sequence ID" value="NZ_RXOL01000001.1"/>
</dbReference>
<keyword evidence="3" id="KW-1185">Reference proteome</keyword>
<feature type="transmembrane region" description="Helical" evidence="1">
    <location>
        <begin position="66"/>
        <end position="84"/>
    </location>
</feature>
<sequence length="147" mass="15605">MNNLHDSGLPDEPPVPAASSVMKSAALGECPRCGARTMFSGLVNFADTCGKCGLDYASFNVGDGPAAFLTLAIGTVLAVAAIVFDQAFHPPFWVHAIIWVPLTAIMVVYGLRVAKGALMVVEFRRDAREAGSRDVEPARHEADESES</sequence>
<name>A0A437H1R8_9SPHN</name>
<dbReference type="OrthoDB" id="9799456at2"/>
<accession>A0A437H1R8</accession>
<keyword evidence="1" id="KW-0472">Membrane</keyword>
<proteinExistence type="predicted"/>
<dbReference type="Proteomes" id="UP000283003">
    <property type="component" value="Unassembled WGS sequence"/>
</dbReference>
<dbReference type="InterPro" id="IPR009325">
    <property type="entry name" value="DUF983"/>
</dbReference>
<gene>
    <name evidence="2" type="ORF">EKN06_05210</name>
</gene>
<dbReference type="AlphaFoldDB" id="A0A437H1R8"/>
<dbReference type="Pfam" id="PF06170">
    <property type="entry name" value="DUF983"/>
    <property type="match status" value="1"/>
</dbReference>
<keyword evidence="1" id="KW-1133">Transmembrane helix</keyword>
<evidence type="ECO:0000256" key="1">
    <source>
        <dbReference type="SAM" id="Phobius"/>
    </source>
</evidence>
<evidence type="ECO:0000313" key="2">
    <source>
        <dbReference type="EMBL" id="RVQ69565.1"/>
    </source>
</evidence>
<organism evidence="2 3">
    <name type="scientific">Croceicoccus ponticola</name>
    <dbReference type="NCBI Taxonomy" id="2217664"/>
    <lineage>
        <taxon>Bacteria</taxon>
        <taxon>Pseudomonadati</taxon>
        <taxon>Pseudomonadota</taxon>
        <taxon>Alphaproteobacteria</taxon>
        <taxon>Sphingomonadales</taxon>
        <taxon>Erythrobacteraceae</taxon>
        <taxon>Croceicoccus</taxon>
    </lineage>
</organism>
<keyword evidence="1" id="KW-0812">Transmembrane</keyword>
<reference evidence="2 3" key="1">
    <citation type="submission" date="2018-12" db="EMBL/GenBank/DDBJ databases">
        <title>Croceicoccus ponticola sp. nov., a lipolytic bacterium isolated from seawater.</title>
        <authorList>
            <person name="Yoon J.-H."/>
        </authorList>
    </citation>
    <scope>NUCLEOTIDE SEQUENCE [LARGE SCALE GENOMIC DNA]</scope>
    <source>
        <strain evidence="2 3">GM-16</strain>
    </source>
</reference>